<accession>A0ABM8G0Y3</accession>
<proteinExistence type="predicted"/>
<evidence type="ECO:0000256" key="1">
    <source>
        <dbReference type="SAM" id="MobiDB-lite"/>
    </source>
</evidence>
<protein>
    <recommendedName>
        <fullName evidence="4">HNH endonuclease</fullName>
    </recommendedName>
</protein>
<reference evidence="3" key="1">
    <citation type="journal article" date="2019" name="Int. J. Syst. Evol. Microbiol.">
        <title>The Global Catalogue of Microorganisms (GCM) 10K type strain sequencing project: providing services to taxonomists for standard genome sequencing and annotation.</title>
        <authorList>
            <consortium name="The Broad Institute Genomics Platform"/>
            <consortium name="The Broad Institute Genome Sequencing Center for Infectious Disease"/>
            <person name="Wu L."/>
            <person name="Ma J."/>
        </authorList>
    </citation>
    <scope>NUCLEOTIDE SEQUENCE [LARGE SCALE GENOMIC DNA]</scope>
    <source>
        <strain evidence="3">NBRC 108565</strain>
    </source>
</reference>
<evidence type="ECO:0000313" key="2">
    <source>
        <dbReference type="EMBL" id="BDZ41626.1"/>
    </source>
</evidence>
<feature type="region of interest" description="Disordered" evidence="1">
    <location>
        <begin position="1"/>
        <end position="20"/>
    </location>
</feature>
<gene>
    <name evidence="2" type="ORF">GCM10025865_09250</name>
</gene>
<evidence type="ECO:0000313" key="3">
    <source>
        <dbReference type="Proteomes" id="UP001321475"/>
    </source>
</evidence>
<evidence type="ECO:0008006" key="4">
    <source>
        <dbReference type="Google" id="ProtNLM"/>
    </source>
</evidence>
<dbReference type="EMBL" id="AP027729">
    <property type="protein sequence ID" value="BDZ41626.1"/>
    <property type="molecule type" value="Genomic_DNA"/>
</dbReference>
<dbReference type="Proteomes" id="UP001321475">
    <property type="component" value="Chromosome"/>
</dbReference>
<keyword evidence="3" id="KW-1185">Reference proteome</keyword>
<organism evidence="2 3">
    <name type="scientific">Paraoerskovia sediminicola</name>
    <dbReference type="NCBI Taxonomy" id="1138587"/>
    <lineage>
        <taxon>Bacteria</taxon>
        <taxon>Bacillati</taxon>
        <taxon>Actinomycetota</taxon>
        <taxon>Actinomycetes</taxon>
        <taxon>Micrococcales</taxon>
        <taxon>Cellulomonadaceae</taxon>
        <taxon>Paraoerskovia</taxon>
    </lineage>
</organism>
<sequence>MTPRRPGPITYKGAHRRVGRRRGRARDHGCVDCGGPARHWCYTHDDPAELEDGRGYEYSPDPQRYEPRCVSCHKHVDLARLEGRVLTAPSPAPLQPMLWIEWPTV</sequence>
<name>A0ABM8G0Y3_9CELL</name>